<keyword evidence="5" id="KW-1185">Reference proteome</keyword>
<dbReference type="Proteomes" id="UP000218209">
    <property type="component" value="Unassembled WGS sequence"/>
</dbReference>
<reference evidence="4 5" key="1">
    <citation type="submission" date="2017-03" db="EMBL/GenBank/DDBJ databases">
        <title>WGS assembly of Porphyra umbilicalis.</title>
        <authorList>
            <person name="Brawley S.H."/>
            <person name="Blouin N.A."/>
            <person name="Ficko-Blean E."/>
            <person name="Wheeler G.L."/>
            <person name="Lohr M."/>
            <person name="Goodson H.V."/>
            <person name="Jenkins J.W."/>
            <person name="Blaby-Haas C.E."/>
            <person name="Helliwell K.E."/>
            <person name="Chan C."/>
            <person name="Marriage T."/>
            <person name="Bhattacharya D."/>
            <person name="Klein A.S."/>
            <person name="Badis Y."/>
            <person name="Brodie J."/>
            <person name="Cao Y."/>
            <person name="Collen J."/>
            <person name="Dittami S.M."/>
            <person name="Gachon C.M."/>
            <person name="Green B.R."/>
            <person name="Karpowicz S."/>
            <person name="Kim J.W."/>
            <person name="Kudahl U."/>
            <person name="Lin S."/>
            <person name="Michel G."/>
            <person name="Mittag M."/>
            <person name="Olson B.J."/>
            <person name="Pangilinan J."/>
            <person name="Peng Y."/>
            <person name="Qiu H."/>
            <person name="Shu S."/>
            <person name="Singer J.T."/>
            <person name="Smith A.G."/>
            <person name="Sprecher B.N."/>
            <person name="Wagner V."/>
            <person name="Wang W."/>
            <person name="Wang Z.-Y."/>
            <person name="Yan J."/>
            <person name="Yarish C."/>
            <person name="Zoeuner-Riek S."/>
            <person name="Zhuang Y."/>
            <person name="Zou Y."/>
            <person name="Lindquist E.A."/>
            <person name="Grimwood J."/>
            <person name="Barry K."/>
            <person name="Rokhsar D.S."/>
            <person name="Schmutz J."/>
            <person name="Stiller J.W."/>
            <person name="Grossman A.R."/>
            <person name="Prochnik S.E."/>
        </authorList>
    </citation>
    <scope>NUCLEOTIDE SEQUENCE [LARGE SCALE GENOMIC DNA]</scope>
    <source>
        <strain evidence="4">4086291</strain>
    </source>
</reference>
<dbReference type="OrthoDB" id="10256829at2759"/>
<dbReference type="InterPro" id="IPR036465">
    <property type="entry name" value="vWFA_dom_sf"/>
</dbReference>
<dbReference type="CDD" id="cd00198">
    <property type="entry name" value="vWFA"/>
    <property type="match status" value="1"/>
</dbReference>
<evidence type="ECO:0000256" key="1">
    <source>
        <dbReference type="SAM" id="MobiDB-lite"/>
    </source>
</evidence>
<accession>A0A1X6NMF6</accession>
<evidence type="ECO:0000259" key="3">
    <source>
        <dbReference type="PROSITE" id="PS50234"/>
    </source>
</evidence>
<dbReference type="AlphaFoldDB" id="A0A1X6NMF6"/>
<dbReference type="SUPFAM" id="SSF53300">
    <property type="entry name" value="vWA-like"/>
    <property type="match status" value="1"/>
</dbReference>
<dbReference type="PROSITE" id="PS50234">
    <property type="entry name" value="VWFA"/>
    <property type="match status" value="1"/>
</dbReference>
<dbReference type="SUPFAM" id="SSF81383">
    <property type="entry name" value="F-box domain"/>
    <property type="match status" value="1"/>
</dbReference>
<dbReference type="EMBL" id="KV919421">
    <property type="protein sequence ID" value="OSX69739.1"/>
    <property type="molecule type" value="Genomic_DNA"/>
</dbReference>
<feature type="domain" description="VWFA" evidence="3">
    <location>
        <begin position="210"/>
        <end position="363"/>
    </location>
</feature>
<dbReference type="PRINTS" id="PR00453">
    <property type="entry name" value="VWFADOMAIN"/>
</dbReference>
<dbReference type="InterPro" id="IPR002035">
    <property type="entry name" value="VWF_A"/>
</dbReference>
<dbReference type="SMART" id="SM00256">
    <property type="entry name" value="FBOX"/>
    <property type="match status" value="1"/>
</dbReference>
<dbReference type="InterPro" id="IPR001810">
    <property type="entry name" value="F-box_dom"/>
</dbReference>
<dbReference type="Gene3D" id="1.20.1280.50">
    <property type="match status" value="1"/>
</dbReference>
<dbReference type="EMBL" id="KV919421">
    <property type="protein sequence ID" value="OSX69743.1"/>
    <property type="molecule type" value="Genomic_DNA"/>
</dbReference>
<dbReference type="SMART" id="SM00327">
    <property type="entry name" value="VWA"/>
    <property type="match status" value="1"/>
</dbReference>
<feature type="domain" description="F-box" evidence="2">
    <location>
        <begin position="54"/>
        <end position="101"/>
    </location>
</feature>
<dbReference type="Pfam" id="PF12937">
    <property type="entry name" value="F-box-like"/>
    <property type="match status" value="1"/>
</dbReference>
<dbReference type="Gene3D" id="3.40.50.410">
    <property type="entry name" value="von Willebrand factor, type A domain"/>
    <property type="match status" value="1"/>
</dbReference>
<proteinExistence type="predicted"/>
<dbReference type="PANTHER" id="PTHR24020">
    <property type="entry name" value="COLLAGEN ALPHA"/>
    <property type="match status" value="1"/>
</dbReference>
<evidence type="ECO:0000313" key="4">
    <source>
        <dbReference type="EMBL" id="OSX69742.1"/>
    </source>
</evidence>
<dbReference type="PROSITE" id="PS50181">
    <property type="entry name" value="FBOX"/>
    <property type="match status" value="1"/>
</dbReference>
<evidence type="ECO:0000313" key="5">
    <source>
        <dbReference type="Proteomes" id="UP000218209"/>
    </source>
</evidence>
<organism evidence="4 5">
    <name type="scientific">Porphyra umbilicalis</name>
    <name type="common">Purple laver</name>
    <name type="synonym">Red alga</name>
    <dbReference type="NCBI Taxonomy" id="2786"/>
    <lineage>
        <taxon>Eukaryota</taxon>
        <taxon>Rhodophyta</taxon>
        <taxon>Bangiophyceae</taxon>
        <taxon>Bangiales</taxon>
        <taxon>Bangiaceae</taxon>
        <taxon>Porphyra</taxon>
    </lineage>
</organism>
<dbReference type="EMBL" id="KV919421">
    <property type="protein sequence ID" value="OSX69742.1"/>
    <property type="molecule type" value="Genomic_DNA"/>
</dbReference>
<dbReference type="InterPro" id="IPR036047">
    <property type="entry name" value="F-box-like_dom_sf"/>
</dbReference>
<feature type="region of interest" description="Disordered" evidence="1">
    <location>
        <begin position="169"/>
        <end position="190"/>
    </location>
</feature>
<dbReference type="PANTHER" id="PTHR24020:SF20">
    <property type="entry name" value="PH DOMAIN-CONTAINING PROTEIN"/>
    <property type="match status" value="1"/>
</dbReference>
<name>A0A1X6NMF6_PORUM</name>
<dbReference type="InterPro" id="IPR050525">
    <property type="entry name" value="ECM_Assembly_Org"/>
</dbReference>
<gene>
    <name evidence="4" type="ORF">BU14_1226s0004</name>
</gene>
<dbReference type="Pfam" id="PF00092">
    <property type="entry name" value="VWA"/>
    <property type="match status" value="1"/>
</dbReference>
<evidence type="ECO:0008006" key="6">
    <source>
        <dbReference type="Google" id="ProtNLM"/>
    </source>
</evidence>
<evidence type="ECO:0000259" key="2">
    <source>
        <dbReference type="PROSITE" id="PS50181"/>
    </source>
</evidence>
<sequence>MHRVFQSVSDLVTGLVEDASREHRIPMMEVEAPGVAPVTTVDPATTAMETAPTEAELLALPDELLSCCCEGLEVKSLVALELTCRRLRELVSSDTMRWRQAVKDKWGKAYNSDILDAAAVIAGGWKQLFAEKYDPERRQTTFVSPVKSEVAAILSVIKGTGPTVPHLKRVSNFPSSSPRAAPTTPPSPPYGTSPVCVTIPMPDNEPSPLSIVCCVDGSSSVTEEDFWAMKDFLRSLVSSLRESHPEAQLSLLQFNQTVKRELPALTPVGPAAMVAVQSMKQLMGSTDIEKPLATAGSILAAADDGGSGSGDKVILLLSDGQTHMEELAKSEAQVRKAAETCGARFYALGVGRDVDEDGLRRVAAGTLLPARSHLKPVQQGAYFTLRRQRSRR</sequence>
<protein>
    <recommendedName>
        <fullName evidence="6">VWFA domain-containing protein</fullName>
    </recommendedName>
</protein>